<protein>
    <submittedName>
        <fullName evidence="1">Uncharacterized protein</fullName>
    </submittedName>
</protein>
<comment type="caution">
    <text evidence="1">The sequence shown here is derived from an EMBL/GenBank/DDBJ whole genome shotgun (WGS) entry which is preliminary data.</text>
</comment>
<dbReference type="Proteomes" id="UP000276133">
    <property type="component" value="Unassembled WGS sequence"/>
</dbReference>
<evidence type="ECO:0000313" key="2">
    <source>
        <dbReference type="Proteomes" id="UP000276133"/>
    </source>
</evidence>
<gene>
    <name evidence="1" type="ORF">BpHYR1_038319</name>
</gene>
<dbReference type="AlphaFoldDB" id="A0A3M7RS27"/>
<evidence type="ECO:0000313" key="1">
    <source>
        <dbReference type="EMBL" id="RNA26210.1"/>
    </source>
</evidence>
<sequence length="80" mass="9333">MWSEIRNLKNCDKDPRTHLTNRNTLRELNLQTNQDKSQISITSNIVTSSNKETIYENGKLLGKIIDECFYTNRDTNSNKN</sequence>
<proteinExistence type="predicted"/>
<name>A0A3M7RS27_BRAPC</name>
<accession>A0A3M7RS27</accession>
<keyword evidence="2" id="KW-1185">Reference proteome</keyword>
<organism evidence="1 2">
    <name type="scientific">Brachionus plicatilis</name>
    <name type="common">Marine rotifer</name>
    <name type="synonym">Brachionus muelleri</name>
    <dbReference type="NCBI Taxonomy" id="10195"/>
    <lineage>
        <taxon>Eukaryota</taxon>
        <taxon>Metazoa</taxon>
        <taxon>Spiralia</taxon>
        <taxon>Gnathifera</taxon>
        <taxon>Rotifera</taxon>
        <taxon>Eurotatoria</taxon>
        <taxon>Monogononta</taxon>
        <taxon>Pseudotrocha</taxon>
        <taxon>Ploima</taxon>
        <taxon>Brachionidae</taxon>
        <taxon>Brachionus</taxon>
    </lineage>
</organism>
<reference evidence="1 2" key="1">
    <citation type="journal article" date="2018" name="Sci. Rep.">
        <title>Genomic signatures of local adaptation to the degree of environmental predictability in rotifers.</title>
        <authorList>
            <person name="Franch-Gras L."/>
            <person name="Hahn C."/>
            <person name="Garcia-Roger E.M."/>
            <person name="Carmona M.J."/>
            <person name="Serra M."/>
            <person name="Gomez A."/>
        </authorList>
    </citation>
    <scope>NUCLEOTIDE SEQUENCE [LARGE SCALE GENOMIC DNA]</scope>
    <source>
        <strain evidence="1">HYR1</strain>
    </source>
</reference>
<dbReference type="EMBL" id="REGN01002777">
    <property type="protein sequence ID" value="RNA26210.1"/>
    <property type="molecule type" value="Genomic_DNA"/>
</dbReference>